<protein>
    <submittedName>
        <fullName evidence="1">Uncharacterized protein</fullName>
    </submittedName>
</protein>
<gene>
    <name evidence="1" type="ORF">BO80DRAFT_476784</name>
</gene>
<dbReference type="EMBL" id="KZ824442">
    <property type="protein sequence ID" value="RAL00164.1"/>
    <property type="molecule type" value="Genomic_DNA"/>
</dbReference>
<dbReference type="AlphaFoldDB" id="A0A395H1T0"/>
<dbReference type="VEuPathDB" id="FungiDB:BO80DRAFT_476784"/>
<evidence type="ECO:0000313" key="2">
    <source>
        <dbReference type="Proteomes" id="UP000249402"/>
    </source>
</evidence>
<dbReference type="OrthoDB" id="6359816at2759"/>
<name>A0A395H1T0_9EURO</name>
<sequence>MTGDVVLRQTMAGAISKHLDNFYQPKIPEAPFPHELTRHVIQAMKLEYEWLQPQLIVMQECLVSADTEVAEMKAGKKAMQNRLEAMTATVEQGHKLLHDTSKCRHCGMLFLDILETNTANGLSYIVCCKDCRTKRSQVVGPGKR</sequence>
<dbReference type="GeneID" id="37228103"/>
<keyword evidence="2" id="KW-1185">Reference proteome</keyword>
<feature type="non-terminal residue" evidence="1">
    <location>
        <position position="144"/>
    </location>
</feature>
<evidence type="ECO:0000313" key="1">
    <source>
        <dbReference type="EMBL" id="RAL00164.1"/>
    </source>
</evidence>
<dbReference type="Proteomes" id="UP000249402">
    <property type="component" value="Unassembled WGS sequence"/>
</dbReference>
<reference evidence="1 2" key="1">
    <citation type="submission" date="2018-02" db="EMBL/GenBank/DDBJ databases">
        <title>The genomes of Aspergillus section Nigri reveals drivers in fungal speciation.</title>
        <authorList>
            <consortium name="DOE Joint Genome Institute"/>
            <person name="Vesth T.C."/>
            <person name="Nybo J."/>
            <person name="Theobald S."/>
            <person name="Brandl J."/>
            <person name="Frisvad J.C."/>
            <person name="Nielsen K.F."/>
            <person name="Lyhne E.K."/>
            <person name="Kogle M.E."/>
            <person name="Kuo A."/>
            <person name="Riley R."/>
            <person name="Clum A."/>
            <person name="Nolan M."/>
            <person name="Lipzen A."/>
            <person name="Salamov A."/>
            <person name="Henrissat B."/>
            <person name="Wiebenga A."/>
            <person name="De vries R.P."/>
            <person name="Grigoriev I.V."/>
            <person name="Mortensen U.H."/>
            <person name="Andersen M.R."/>
            <person name="Baker S.E."/>
        </authorList>
    </citation>
    <scope>NUCLEOTIDE SEQUENCE [LARGE SCALE GENOMIC DNA]</scope>
    <source>
        <strain evidence="1 2">CBS 121593</strain>
    </source>
</reference>
<organism evidence="1 2">
    <name type="scientific">Aspergillus ibericus CBS 121593</name>
    <dbReference type="NCBI Taxonomy" id="1448316"/>
    <lineage>
        <taxon>Eukaryota</taxon>
        <taxon>Fungi</taxon>
        <taxon>Dikarya</taxon>
        <taxon>Ascomycota</taxon>
        <taxon>Pezizomycotina</taxon>
        <taxon>Eurotiomycetes</taxon>
        <taxon>Eurotiomycetidae</taxon>
        <taxon>Eurotiales</taxon>
        <taxon>Aspergillaceae</taxon>
        <taxon>Aspergillus</taxon>
        <taxon>Aspergillus subgen. Circumdati</taxon>
    </lineage>
</organism>
<proteinExistence type="predicted"/>
<dbReference type="RefSeq" id="XP_025574491.1">
    <property type="nucleotide sequence ID" value="XM_025723238.1"/>
</dbReference>
<accession>A0A395H1T0</accession>